<dbReference type="InterPro" id="IPR016181">
    <property type="entry name" value="Acyl_CoA_acyltransferase"/>
</dbReference>
<dbReference type="KEGG" id="btab:109043477"/>
<proteinExistence type="predicted"/>
<accession>A0A9P0A9E4</accession>
<dbReference type="SUPFAM" id="SSF55729">
    <property type="entry name" value="Acyl-CoA N-acyltransferases (Nat)"/>
    <property type="match status" value="1"/>
</dbReference>
<sequence>MVYQREMLVSKDSLQPVPLKKAEELLKILRSDLPYSLQAYGALQTFIEWSKKGGRQKLNIYTPHGHLEDGAVVGIYKPTDTYYFLSVYCIGNDTSVLRNALLTTSRIKWDMEGIQVTFEGLSEKLLPVAEECLARNNLQTTLNMRSVKFWLTPSRHVLNDFPCPPEVHVAPLDPAFSSEIQSKWVHTFRGAAGHVEALIDNNFGLGVYLRDTNELCAWVLCNQYSGLGILHTRQEHRRKGYAQIMCHAMNEQLLRSGLLPQANVLASNPPSLKLFRELRFEACPDFFYIEASAQPPPGDGSP</sequence>
<evidence type="ECO:0000313" key="3">
    <source>
        <dbReference type="Proteomes" id="UP001152759"/>
    </source>
</evidence>
<evidence type="ECO:0000313" key="2">
    <source>
        <dbReference type="EMBL" id="CAH0386944.1"/>
    </source>
</evidence>
<dbReference type="PANTHER" id="PTHR20958">
    <property type="entry name" value="GLYCINE N-ACYLTRANSFERASE-LIKE PROTEIN"/>
    <property type="match status" value="1"/>
</dbReference>
<dbReference type="InterPro" id="IPR013653">
    <property type="entry name" value="GCN5-like_dom"/>
</dbReference>
<keyword evidence="3" id="KW-1185">Reference proteome</keyword>
<name>A0A9P0A9E4_BEMTA</name>
<organism evidence="2 3">
    <name type="scientific">Bemisia tabaci</name>
    <name type="common">Sweetpotato whitefly</name>
    <name type="synonym">Aleurodes tabaci</name>
    <dbReference type="NCBI Taxonomy" id="7038"/>
    <lineage>
        <taxon>Eukaryota</taxon>
        <taxon>Metazoa</taxon>
        <taxon>Ecdysozoa</taxon>
        <taxon>Arthropoda</taxon>
        <taxon>Hexapoda</taxon>
        <taxon>Insecta</taxon>
        <taxon>Pterygota</taxon>
        <taxon>Neoptera</taxon>
        <taxon>Paraneoptera</taxon>
        <taxon>Hemiptera</taxon>
        <taxon>Sternorrhyncha</taxon>
        <taxon>Aleyrodoidea</taxon>
        <taxon>Aleyrodidae</taxon>
        <taxon>Aleyrodinae</taxon>
        <taxon>Bemisia</taxon>
    </lineage>
</organism>
<dbReference type="GO" id="GO:0016747">
    <property type="term" value="F:acyltransferase activity, transferring groups other than amino-acyl groups"/>
    <property type="evidence" value="ECO:0007669"/>
    <property type="project" value="InterPro"/>
</dbReference>
<evidence type="ECO:0000259" key="1">
    <source>
        <dbReference type="Pfam" id="PF08445"/>
    </source>
</evidence>
<dbReference type="Proteomes" id="UP001152759">
    <property type="component" value="Chromosome 3"/>
</dbReference>
<protein>
    <recommendedName>
        <fullName evidence="1">GCN5-related N-acetyltransferase Rv2170-like domain-containing protein</fullName>
    </recommendedName>
</protein>
<reference evidence="2" key="1">
    <citation type="submission" date="2021-12" db="EMBL/GenBank/DDBJ databases">
        <authorList>
            <person name="King R."/>
        </authorList>
    </citation>
    <scope>NUCLEOTIDE SEQUENCE</scope>
</reference>
<dbReference type="AlphaFoldDB" id="A0A9P0A9E4"/>
<dbReference type="Gene3D" id="3.40.630.30">
    <property type="match status" value="2"/>
</dbReference>
<dbReference type="Pfam" id="PF08445">
    <property type="entry name" value="FR47"/>
    <property type="match status" value="1"/>
</dbReference>
<dbReference type="EMBL" id="OU963864">
    <property type="protein sequence ID" value="CAH0386944.1"/>
    <property type="molecule type" value="Genomic_DNA"/>
</dbReference>
<gene>
    <name evidence="2" type="ORF">BEMITA_LOCUS6007</name>
</gene>
<dbReference type="PANTHER" id="PTHR20958:SF6">
    <property type="entry name" value="GLYCINE N-ACYLTRANSFERASE-LIKE PROTEIN"/>
    <property type="match status" value="1"/>
</dbReference>
<feature type="domain" description="GCN5-related N-acetyltransferase Rv2170-like" evidence="1">
    <location>
        <begin position="205"/>
        <end position="282"/>
    </location>
</feature>
<dbReference type="InterPro" id="IPR053225">
    <property type="entry name" value="Acyl-CoA_N-acyltransferase"/>
</dbReference>